<reference evidence="2 3" key="1">
    <citation type="submission" date="2020-08" db="EMBL/GenBank/DDBJ databases">
        <title>Genomic Encyclopedia of Type Strains, Phase IV (KMG-IV): sequencing the most valuable type-strain genomes for metagenomic binning, comparative biology and taxonomic classification.</title>
        <authorList>
            <person name="Goeker M."/>
        </authorList>
    </citation>
    <scope>NUCLEOTIDE SEQUENCE [LARGE SCALE GENOMIC DNA]</scope>
    <source>
        <strain evidence="2 3">DSM 28570</strain>
    </source>
</reference>
<dbReference type="Proteomes" id="UP000539642">
    <property type="component" value="Unassembled WGS sequence"/>
</dbReference>
<dbReference type="AlphaFoldDB" id="A0A840V2K0"/>
<dbReference type="RefSeq" id="WP_183351869.1">
    <property type="nucleotide sequence ID" value="NZ_JACHEO010000018.1"/>
</dbReference>
<evidence type="ECO:0000256" key="1">
    <source>
        <dbReference type="SAM" id="Coils"/>
    </source>
</evidence>
<sequence length="96" mass="11111">MSEKDEYTEKFVAELDVVQARLDELKNQRKKLAADEQIRHARQVEDLQRMADATKAKLKEMAEADDDAWNLLKDGVENIWGDLQSTLENTVTTFKE</sequence>
<protein>
    <recommendedName>
        <fullName evidence="4">Coiled coil domain-containing protein</fullName>
    </recommendedName>
</protein>
<evidence type="ECO:0000313" key="3">
    <source>
        <dbReference type="Proteomes" id="UP000539642"/>
    </source>
</evidence>
<keyword evidence="3" id="KW-1185">Reference proteome</keyword>
<gene>
    <name evidence="2" type="ORF">HNQ81_002805</name>
</gene>
<name>A0A840V2K0_9BACT</name>
<accession>A0A840V2K0</accession>
<evidence type="ECO:0008006" key="4">
    <source>
        <dbReference type="Google" id="ProtNLM"/>
    </source>
</evidence>
<comment type="caution">
    <text evidence="2">The sequence shown here is derived from an EMBL/GenBank/DDBJ whole genome shotgun (WGS) entry which is preliminary data.</text>
</comment>
<evidence type="ECO:0000313" key="2">
    <source>
        <dbReference type="EMBL" id="MBB5349058.1"/>
    </source>
</evidence>
<feature type="coiled-coil region" evidence="1">
    <location>
        <begin position="8"/>
        <end position="64"/>
    </location>
</feature>
<keyword evidence="1" id="KW-0175">Coiled coil</keyword>
<organism evidence="2 3">
    <name type="scientific">Desulfoprunum benzoelyticum</name>
    <dbReference type="NCBI Taxonomy" id="1506996"/>
    <lineage>
        <taxon>Bacteria</taxon>
        <taxon>Pseudomonadati</taxon>
        <taxon>Thermodesulfobacteriota</taxon>
        <taxon>Desulfobulbia</taxon>
        <taxon>Desulfobulbales</taxon>
        <taxon>Desulfobulbaceae</taxon>
        <taxon>Desulfoprunum</taxon>
    </lineage>
</organism>
<dbReference type="EMBL" id="JACHEO010000018">
    <property type="protein sequence ID" value="MBB5349058.1"/>
    <property type="molecule type" value="Genomic_DNA"/>
</dbReference>
<proteinExistence type="predicted"/>